<keyword evidence="2" id="KW-1185">Reference proteome</keyword>
<evidence type="ECO:0000313" key="1">
    <source>
        <dbReference type="EMBL" id="KAI0038307.1"/>
    </source>
</evidence>
<proteinExistence type="predicted"/>
<reference evidence="1" key="2">
    <citation type="journal article" date="2022" name="New Phytol.">
        <title>Evolutionary transition to the ectomycorrhizal habit in the genomes of a hyperdiverse lineage of mushroom-forming fungi.</title>
        <authorList>
            <person name="Looney B."/>
            <person name="Miyauchi S."/>
            <person name="Morin E."/>
            <person name="Drula E."/>
            <person name="Courty P.E."/>
            <person name="Kohler A."/>
            <person name="Kuo A."/>
            <person name="LaButti K."/>
            <person name="Pangilinan J."/>
            <person name="Lipzen A."/>
            <person name="Riley R."/>
            <person name="Andreopoulos W."/>
            <person name="He G."/>
            <person name="Johnson J."/>
            <person name="Nolan M."/>
            <person name="Tritt A."/>
            <person name="Barry K.W."/>
            <person name="Grigoriev I.V."/>
            <person name="Nagy L.G."/>
            <person name="Hibbett D."/>
            <person name="Henrissat B."/>
            <person name="Matheny P.B."/>
            <person name="Labbe J."/>
            <person name="Martin F.M."/>
        </authorList>
    </citation>
    <scope>NUCLEOTIDE SEQUENCE</scope>
    <source>
        <strain evidence="1">FP105234-sp</strain>
    </source>
</reference>
<accession>A0ACB8R364</accession>
<reference evidence="1" key="1">
    <citation type="submission" date="2021-02" db="EMBL/GenBank/DDBJ databases">
        <authorList>
            <consortium name="DOE Joint Genome Institute"/>
            <person name="Ahrendt S."/>
            <person name="Looney B.P."/>
            <person name="Miyauchi S."/>
            <person name="Morin E."/>
            <person name="Drula E."/>
            <person name="Courty P.E."/>
            <person name="Chicoki N."/>
            <person name="Fauchery L."/>
            <person name="Kohler A."/>
            <person name="Kuo A."/>
            <person name="Labutti K."/>
            <person name="Pangilinan J."/>
            <person name="Lipzen A."/>
            <person name="Riley R."/>
            <person name="Andreopoulos W."/>
            <person name="He G."/>
            <person name="Johnson J."/>
            <person name="Barry K.W."/>
            <person name="Grigoriev I.V."/>
            <person name="Nagy L."/>
            <person name="Hibbett D."/>
            <person name="Henrissat B."/>
            <person name="Matheny P.B."/>
            <person name="Labbe J."/>
            <person name="Martin F."/>
        </authorList>
    </citation>
    <scope>NUCLEOTIDE SEQUENCE</scope>
    <source>
        <strain evidence="1">FP105234-sp</strain>
    </source>
</reference>
<sequence length="142" mass="14893">MLFAAFKQPTSAALIRLAPFQSQVLADLTDNMRASTFILFIAGTTASFSHAAPVRSNVDGVAVRMPVHVSAVGDGIDKRSLPSAVLEKRGGLPAAGHQITGRQMTYGRRGFGGFGDIIKFLVPQALGITKPVSISGDTPILS</sequence>
<gene>
    <name evidence="1" type="ORF">FA95DRAFT_1567809</name>
</gene>
<name>A0ACB8R364_9AGAM</name>
<dbReference type="Proteomes" id="UP000814033">
    <property type="component" value="Unassembled WGS sequence"/>
</dbReference>
<organism evidence="1 2">
    <name type="scientific">Auriscalpium vulgare</name>
    <dbReference type="NCBI Taxonomy" id="40419"/>
    <lineage>
        <taxon>Eukaryota</taxon>
        <taxon>Fungi</taxon>
        <taxon>Dikarya</taxon>
        <taxon>Basidiomycota</taxon>
        <taxon>Agaricomycotina</taxon>
        <taxon>Agaricomycetes</taxon>
        <taxon>Russulales</taxon>
        <taxon>Auriscalpiaceae</taxon>
        <taxon>Auriscalpium</taxon>
    </lineage>
</organism>
<comment type="caution">
    <text evidence="1">The sequence shown here is derived from an EMBL/GenBank/DDBJ whole genome shotgun (WGS) entry which is preliminary data.</text>
</comment>
<dbReference type="EMBL" id="MU276534">
    <property type="protein sequence ID" value="KAI0038307.1"/>
    <property type="molecule type" value="Genomic_DNA"/>
</dbReference>
<protein>
    <submittedName>
        <fullName evidence="1">Uncharacterized protein</fullName>
    </submittedName>
</protein>
<evidence type="ECO:0000313" key="2">
    <source>
        <dbReference type="Proteomes" id="UP000814033"/>
    </source>
</evidence>